<feature type="compositionally biased region" description="Basic and acidic residues" evidence="1">
    <location>
        <begin position="37"/>
        <end position="46"/>
    </location>
</feature>
<dbReference type="EMBL" id="VZTO01019191">
    <property type="protein sequence ID" value="NXT26181.1"/>
    <property type="molecule type" value="Genomic_DNA"/>
</dbReference>
<keyword evidence="5" id="KW-1185">Reference proteome</keyword>
<dbReference type="PANTHER" id="PTHR23045:SF9">
    <property type="entry name" value="LEUCINE RICH REPEAT CONTAINING 37A-RELATED"/>
    <property type="match status" value="1"/>
</dbReference>
<feature type="compositionally biased region" description="Acidic residues" evidence="1">
    <location>
        <begin position="16"/>
        <end position="28"/>
    </location>
</feature>
<organism evidence="4 5">
    <name type="scientific">Syrrhaptes paradoxus</name>
    <name type="common">Pallas's sandgrouse</name>
    <dbReference type="NCBI Taxonomy" id="302527"/>
    <lineage>
        <taxon>Eukaryota</taxon>
        <taxon>Metazoa</taxon>
        <taxon>Chordata</taxon>
        <taxon>Craniata</taxon>
        <taxon>Vertebrata</taxon>
        <taxon>Euteleostomi</taxon>
        <taxon>Archelosauria</taxon>
        <taxon>Archosauria</taxon>
        <taxon>Dinosauria</taxon>
        <taxon>Saurischia</taxon>
        <taxon>Theropoda</taxon>
        <taxon>Coelurosauria</taxon>
        <taxon>Aves</taxon>
        <taxon>Neognathae</taxon>
        <taxon>Neoaves</taxon>
        <taxon>Columbimorphae</taxon>
        <taxon>Pterocliformes</taxon>
        <taxon>Pteroclidae</taxon>
        <taxon>Syrrhaptes</taxon>
    </lineage>
</organism>
<feature type="region of interest" description="Disordered" evidence="1">
    <location>
        <begin position="100"/>
        <end position="153"/>
    </location>
</feature>
<dbReference type="Proteomes" id="UP000536260">
    <property type="component" value="Unassembled WGS sequence"/>
</dbReference>
<feature type="compositionally biased region" description="Basic and acidic residues" evidence="1">
    <location>
        <begin position="353"/>
        <end position="365"/>
    </location>
</feature>
<proteinExistence type="predicted"/>
<sequence length="379" mass="42255">IQNSSDGVEQTKETEGMEDVEDGEDAEEASSPGQDHGWTDKNDKQGDSSYLNKSHQLFYKTFGNVDPKEEPTPTKNKAEQGLNTNQHFFYKVSVNNSSNSSMLEVVRKKKRAEEEGSSLGEHSPPVPQPAEKHPKEGSSSLNKPSSSDSLDNASVQGDLFETKLNRHLRLLVPDEDLRTFIAHVARALRMDCSLPQLQLACAKMVSKTGLLVKVLSERQDDQGASSLLTQCLLDQNVSKAMARAEEEGGKPLGKWEPEETSSDKTLLAIAVSAIIMINLMAICLVEICSRKRAAASQPQSTSKSRLRRFFQKLLPPGWRKKKADAQEQGSHGAERSKINTQWLRDMYQPLDSQQEKSMAELYKEESTDEEEIFNKSDLE</sequence>
<feature type="region of interest" description="Disordered" evidence="1">
    <location>
        <begin position="1"/>
        <end position="83"/>
    </location>
</feature>
<keyword evidence="2" id="KW-0812">Transmembrane</keyword>
<feature type="compositionally biased region" description="Basic and acidic residues" evidence="1">
    <location>
        <begin position="66"/>
        <end position="78"/>
    </location>
</feature>
<name>A0A7L3B132_9AVES</name>
<comment type="caution">
    <text evidence="4">The sequence shown here is derived from an EMBL/GenBank/DDBJ whole genome shotgun (WGS) entry which is preliminary data.</text>
</comment>
<feature type="compositionally biased region" description="Low complexity" evidence="1">
    <location>
        <begin position="138"/>
        <end position="152"/>
    </location>
</feature>
<evidence type="ECO:0000256" key="2">
    <source>
        <dbReference type="SAM" id="Phobius"/>
    </source>
</evidence>
<keyword evidence="2" id="KW-0472">Membrane</keyword>
<dbReference type="PANTHER" id="PTHR23045">
    <property type="entry name" value="LEUCINE-RICH REPEAT-CONTAINING PROTEIN 37A"/>
    <property type="match status" value="1"/>
</dbReference>
<accession>A0A7L3B132</accession>
<dbReference type="InterPro" id="IPR029423">
    <property type="entry name" value="LRRC37AB_C"/>
</dbReference>
<evidence type="ECO:0000256" key="1">
    <source>
        <dbReference type="SAM" id="MobiDB-lite"/>
    </source>
</evidence>
<protein>
    <submittedName>
        <fullName evidence="4">L37A2 protein</fullName>
    </submittedName>
</protein>
<keyword evidence="2" id="KW-1133">Transmembrane helix</keyword>
<dbReference type="AlphaFoldDB" id="A0A7L3B132"/>
<feature type="non-terminal residue" evidence="4">
    <location>
        <position position="379"/>
    </location>
</feature>
<feature type="domain" description="LRRC37A/B like protein 1 C-terminal" evidence="3">
    <location>
        <begin position="156"/>
        <end position="294"/>
    </location>
</feature>
<evidence type="ECO:0000259" key="3">
    <source>
        <dbReference type="Pfam" id="PF14914"/>
    </source>
</evidence>
<feature type="non-terminal residue" evidence="4">
    <location>
        <position position="1"/>
    </location>
</feature>
<reference evidence="4 5" key="1">
    <citation type="submission" date="2019-09" db="EMBL/GenBank/DDBJ databases">
        <title>Bird 10,000 Genomes (B10K) Project - Family phase.</title>
        <authorList>
            <person name="Zhang G."/>
        </authorList>
    </citation>
    <scope>NUCLEOTIDE SEQUENCE [LARGE SCALE GENOMIC DNA]</scope>
    <source>
        <strain evidence="4">B10K-DU-003-42</strain>
        <tissue evidence="4">Mixed tissue sample</tissue>
    </source>
</reference>
<evidence type="ECO:0000313" key="5">
    <source>
        <dbReference type="Proteomes" id="UP000536260"/>
    </source>
</evidence>
<evidence type="ECO:0000313" key="4">
    <source>
        <dbReference type="EMBL" id="NXT26181.1"/>
    </source>
</evidence>
<feature type="region of interest" description="Disordered" evidence="1">
    <location>
        <begin position="319"/>
        <end position="379"/>
    </location>
</feature>
<dbReference type="InterPro" id="IPR015753">
    <property type="entry name" value="LRRC37"/>
</dbReference>
<feature type="transmembrane region" description="Helical" evidence="2">
    <location>
        <begin position="266"/>
        <end position="287"/>
    </location>
</feature>
<dbReference type="Pfam" id="PF14914">
    <property type="entry name" value="LRRC37AB_C"/>
    <property type="match status" value="1"/>
</dbReference>
<gene>
    <name evidence="4" type="primary">Lrrc37a2</name>
    <name evidence="4" type="ORF">SYRPAR_R14290</name>
</gene>